<evidence type="ECO:0000313" key="17">
    <source>
        <dbReference type="Proteomes" id="UP001200334"/>
    </source>
</evidence>
<evidence type="ECO:0000256" key="8">
    <source>
        <dbReference type="ARBA" id="ARBA00023002"/>
    </source>
</evidence>
<comment type="pathway">
    <text evidence="1 12">One-carbon metabolism; tetrahydrofolate interconversion.</text>
</comment>
<name>A0A061C7D0_LACDL</name>
<dbReference type="EMBL" id="JAJNUY010000006">
    <property type="protein sequence ID" value="MCD5563037.1"/>
    <property type="molecule type" value="Genomic_DNA"/>
</dbReference>
<dbReference type="CDD" id="cd01080">
    <property type="entry name" value="NAD_bind_m-THF_DH_Cyclohyd"/>
    <property type="match status" value="1"/>
</dbReference>
<dbReference type="Gene3D" id="3.40.50.10860">
    <property type="entry name" value="Leucine Dehydrogenase, chain A, domain 1"/>
    <property type="match status" value="1"/>
</dbReference>
<keyword evidence="9 12" id="KW-0368">Histidine biosynthesis</keyword>
<dbReference type="UniPathway" id="UPA00193"/>
<comment type="function">
    <text evidence="12">Catalyzes the oxidation of 5,10-methylenetetrahydrofolate to 5,10-methenyltetrahydrofolate and then the hydrolysis of 5,10-methenyltetrahydrofolate to 10-formyltetrahydrofolate.</text>
</comment>
<dbReference type="Pfam" id="PF00763">
    <property type="entry name" value="THF_DHG_CYH"/>
    <property type="match status" value="1"/>
</dbReference>
<feature type="domain" description="Tetrahydrofolate dehydrogenase/cyclohydrolase NAD(P)-binding" evidence="14">
    <location>
        <begin position="138"/>
        <end position="279"/>
    </location>
</feature>
<evidence type="ECO:0000259" key="14">
    <source>
        <dbReference type="Pfam" id="PF02882"/>
    </source>
</evidence>
<dbReference type="EMBL" id="CP031023">
    <property type="protein sequence ID" value="AZA15845.1"/>
    <property type="molecule type" value="Genomic_DNA"/>
</dbReference>
<keyword evidence="8 12" id="KW-0560">Oxidoreductase</keyword>
<evidence type="ECO:0000256" key="12">
    <source>
        <dbReference type="HAMAP-Rule" id="MF_01576"/>
    </source>
</evidence>
<dbReference type="SUPFAM" id="SSF53223">
    <property type="entry name" value="Aminoacid dehydrogenase-like, N-terminal domain"/>
    <property type="match status" value="1"/>
</dbReference>
<comment type="similarity">
    <text evidence="12">Belongs to the tetrahydrofolate dehydrogenase/cyclohydrolase family.</text>
</comment>
<comment type="catalytic activity">
    <reaction evidence="12">
        <text>(6R)-5,10-methenyltetrahydrofolate + H2O = (6R)-10-formyltetrahydrofolate + H(+)</text>
        <dbReference type="Rhea" id="RHEA:23700"/>
        <dbReference type="ChEBI" id="CHEBI:15377"/>
        <dbReference type="ChEBI" id="CHEBI:15378"/>
        <dbReference type="ChEBI" id="CHEBI:57455"/>
        <dbReference type="ChEBI" id="CHEBI:195366"/>
        <dbReference type="EC" id="3.5.4.9"/>
    </reaction>
</comment>
<dbReference type="InterPro" id="IPR020630">
    <property type="entry name" value="THF_DH/CycHdrlase_cat_dom"/>
</dbReference>
<protein>
    <recommendedName>
        <fullName evidence="12">Bifunctional protein FolD</fullName>
    </recommendedName>
    <domain>
        <recommendedName>
            <fullName evidence="12">Methylenetetrahydrofolate dehydrogenase</fullName>
            <ecNumber evidence="12">1.5.1.5</ecNumber>
        </recommendedName>
    </domain>
    <domain>
        <recommendedName>
            <fullName evidence="12">Methenyltetrahydrofolate cyclohydrolase</fullName>
            <ecNumber evidence="12">3.5.4.9</ecNumber>
        </recommendedName>
    </domain>
</protein>
<dbReference type="InterPro" id="IPR020631">
    <property type="entry name" value="THF_DH/CycHdrlase_NAD-bd_dom"/>
</dbReference>
<feature type="binding site" evidence="12">
    <location>
        <position position="230"/>
    </location>
    <ligand>
        <name>NADP(+)</name>
        <dbReference type="ChEBI" id="CHEBI:58349"/>
    </ligand>
</feature>
<proteinExistence type="inferred from homology"/>
<evidence type="ECO:0000256" key="6">
    <source>
        <dbReference type="ARBA" id="ARBA00022801"/>
    </source>
</evidence>
<dbReference type="PANTHER" id="PTHR48099:SF5">
    <property type="entry name" value="C-1-TETRAHYDROFOLATE SYNTHASE, CYTOPLASMIC"/>
    <property type="match status" value="1"/>
</dbReference>
<comment type="catalytic activity">
    <reaction evidence="12">
        <text>(6R)-5,10-methylene-5,6,7,8-tetrahydrofolate + NADP(+) = (6R)-5,10-methenyltetrahydrofolate + NADPH</text>
        <dbReference type="Rhea" id="RHEA:22812"/>
        <dbReference type="ChEBI" id="CHEBI:15636"/>
        <dbReference type="ChEBI" id="CHEBI:57455"/>
        <dbReference type="ChEBI" id="CHEBI:57783"/>
        <dbReference type="ChEBI" id="CHEBI:58349"/>
        <dbReference type="EC" id="1.5.1.5"/>
    </reaction>
</comment>
<keyword evidence="6 12" id="KW-0378">Hydrolase</keyword>
<dbReference type="GO" id="GO:0006164">
    <property type="term" value="P:purine nucleotide biosynthetic process"/>
    <property type="evidence" value="ECO:0007669"/>
    <property type="project" value="UniProtKB-KW"/>
</dbReference>
<dbReference type="PROSITE" id="PS00766">
    <property type="entry name" value="THF_DHG_CYH_1"/>
    <property type="match status" value="1"/>
</dbReference>
<dbReference type="InterPro" id="IPR000672">
    <property type="entry name" value="THF_DH/CycHdrlase"/>
</dbReference>
<evidence type="ECO:0000256" key="7">
    <source>
        <dbReference type="ARBA" id="ARBA00022857"/>
    </source>
</evidence>
<evidence type="ECO:0000313" key="16">
    <source>
        <dbReference type="EMBL" id="MCD5563037.1"/>
    </source>
</evidence>
<dbReference type="GO" id="GO:0000105">
    <property type="term" value="P:L-histidine biosynthetic process"/>
    <property type="evidence" value="ECO:0007669"/>
    <property type="project" value="UniProtKB-KW"/>
</dbReference>
<dbReference type="GO" id="GO:0035999">
    <property type="term" value="P:tetrahydrofolate interconversion"/>
    <property type="evidence" value="ECO:0007669"/>
    <property type="project" value="UniProtKB-UniRule"/>
</dbReference>
<reference evidence="16 17" key="2">
    <citation type="submission" date="2021-12" db="EMBL/GenBank/DDBJ databases">
        <title>Antimicrobial susceptibility of Lactobacillus delbrueckii subsp. lactis obtained from milk products and other habitats.</title>
        <authorList>
            <person name="Shani N."/>
        </authorList>
    </citation>
    <scope>NUCLEOTIDE SEQUENCE [LARGE SCALE GENOMIC DNA]</scope>
    <source>
        <strain evidence="16 17">FAM 21755</strain>
    </source>
</reference>
<feature type="domain" description="Tetrahydrofolate dehydrogenase/cyclohydrolase catalytic" evidence="13">
    <location>
        <begin position="5"/>
        <end position="119"/>
    </location>
</feature>
<dbReference type="HAMAP" id="MF_01576">
    <property type="entry name" value="THF_DHG_CYH"/>
    <property type="match status" value="1"/>
</dbReference>
<dbReference type="InterPro" id="IPR020867">
    <property type="entry name" value="THF_DH/CycHdrlase_CS"/>
</dbReference>
<dbReference type="GO" id="GO:0004488">
    <property type="term" value="F:methylenetetrahydrofolate dehydrogenase (NADP+) activity"/>
    <property type="evidence" value="ECO:0007669"/>
    <property type="project" value="UniProtKB-UniRule"/>
</dbReference>
<comment type="subunit">
    <text evidence="2 12">Homodimer.</text>
</comment>
<gene>
    <name evidence="12" type="primary">folD</name>
    <name evidence="15" type="ORF">DQL93_04260</name>
    <name evidence="16" type="ORF">LOB85_02540</name>
</gene>
<evidence type="ECO:0000256" key="11">
    <source>
        <dbReference type="ARBA" id="ARBA00023268"/>
    </source>
</evidence>
<reference evidence="15" key="1">
    <citation type="submission" date="2018-07" db="EMBL/GenBank/DDBJ databases">
        <authorList>
            <person name="Somerville V."/>
        </authorList>
    </citation>
    <scope>NUCLEOTIDE SEQUENCE</scope>
    <source>
        <strain evidence="15">NWC_2_2</strain>
    </source>
</reference>
<dbReference type="AlphaFoldDB" id="A0A061C7D0"/>
<keyword evidence="10 12" id="KW-0486">Methionine biosynthesis</keyword>
<dbReference type="RefSeq" id="WP_003615525.1">
    <property type="nucleotide sequence ID" value="NZ_BJLO01000004.1"/>
</dbReference>
<sequence>MGEILDGKKLARELGEKLGSEVDSLKEHGVSPKLCVINIGDDPASKVYVASKKRKAEKLGIKQVVYQLPADESEEDVLKLIDSLNADPEVSSLMVQLPVPPQINADRVIERIDPEKDVDCLTPANIGRLWQGKHFVEPATAAGIIALLDHYQIDLTGKNAVIVGRSNIVGKPLAALMLERNASVSILHSRSRNLADLTKQADILVCAVGKAEMIKADMVKEGAVVIDVGINRVDGHLVGDVDFAPVKEKASWITPVPGGVGPLTVEFLMEEVIKLTRRQHGLD</sequence>
<dbReference type="FunFam" id="3.40.50.10860:FF:000005">
    <property type="entry name" value="C-1-tetrahydrofolate synthase, cytoplasmic, putative"/>
    <property type="match status" value="1"/>
</dbReference>
<evidence type="ECO:0000256" key="3">
    <source>
        <dbReference type="ARBA" id="ARBA00022563"/>
    </source>
</evidence>
<evidence type="ECO:0000256" key="1">
    <source>
        <dbReference type="ARBA" id="ARBA00004777"/>
    </source>
</evidence>
<dbReference type="GO" id="GO:0009086">
    <property type="term" value="P:methionine biosynthetic process"/>
    <property type="evidence" value="ECO:0007669"/>
    <property type="project" value="UniProtKB-KW"/>
</dbReference>
<evidence type="ECO:0000259" key="13">
    <source>
        <dbReference type="Pfam" id="PF00763"/>
    </source>
</evidence>
<feature type="binding site" evidence="12">
    <location>
        <begin position="164"/>
        <end position="166"/>
    </location>
    <ligand>
        <name>NADP(+)</name>
        <dbReference type="ChEBI" id="CHEBI:58349"/>
    </ligand>
</feature>
<dbReference type="InterPro" id="IPR036291">
    <property type="entry name" value="NAD(P)-bd_dom_sf"/>
</dbReference>
<evidence type="ECO:0000256" key="10">
    <source>
        <dbReference type="ARBA" id="ARBA00023167"/>
    </source>
</evidence>
<dbReference type="OrthoDB" id="9803580at2"/>
<evidence type="ECO:0000256" key="9">
    <source>
        <dbReference type="ARBA" id="ARBA00023102"/>
    </source>
</evidence>
<dbReference type="PANTHER" id="PTHR48099">
    <property type="entry name" value="C-1-TETRAHYDROFOLATE SYNTHASE, CYTOPLASMIC-RELATED"/>
    <property type="match status" value="1"/>
</dbReference>
<dbReference type="SUPFAM" id="SSF51735">
    <property type="entry name" value="NAD(P)-binding Rossmann-fold domains"/>
    <property type="match status" value="1"/>
</dbReference>
<keyword evidence="11 12" id="KW-0511">Multifunctional enzyme</keyword>
<dbReference type="PRINTS" id="PR00085">
    <property type="entry name" value="THFDHDRGNASE"/>
</dbReference>
<dbReference type="EC" id="1.5.1.5" evidence="12"/>
<keyword evidence="7 12" id="KW-0521">NADP</keyword>
<dbReference type="SMR" id="A0A061C7D0"/>
<keyword evidence="3 12" id="KW-0554">One-carbon metabolism</keyword>
<evidence type="ECO:0000256" key="5">
    <source>
        <dbReference type="ARBA" id="ARBA00022755"/>
    </source>
</evidence>
<dbReference type="GO" id="GO:0004477">
    <property type="term" value="F:methenyltetrahydrofolate cyclohydrolase activity"/>
    <property type="evidence" value="ECO:0007669"/>
    <property type="project" value="UniProtKB-UniRule"/>
</dbReference>
<dbReference type="Proteomes" id="UP001200334">
    <property type="component" value="Unassembled WGS sequence"/>
</dbReference>
<accession>A0A061C7D0</accession>
<evidence type="ECO:0000256" key="2">
    <source>
        <dbReference type="ARBA" id="ARBA00011738"/>
    </source>
</evidence>
<keyword evidence="5 12" id="KW-0658">Purine biosynthesis</keyword>
<keyword evidence="4 12" id="KW-0028">Amino-acid biosynthesis</keyword>
<dbReference type="Pfam" id="PF02882">
    <property type="entry name" value="THF_DHG_CYH_C"/>
    <property type="match status" value="1"/>
</dbReference>
<dbReference type="FunFam" id="3.40.50.720:FF:000094">
    <property type="entry name" value="Bifunctional protein FolD"/>
    <property type="match status" value="1"/>
</dbReference>
<organism evidence="15">
    <name type="scientific">Lactobacillus delbrueckii subsp. lactis</name>
    <dbReference type="NCBI Taxonomy" id="29397"/>
    <lineage>
        <taxon>Bacteria</taxon>
        <taxon>Bacillati</taxon>
        <taxon>Bacillota</taxon>
        <taxon>Bacilli</taxon>
        <taxon>Lactobacillales</taxon>
        <taxon>Lactobacillaceae</taxon>
        <taxon>Lactobacillus</taxon>
    </lineage>
</organism>
<dbReference type="EC" id="3.5.4.9" evidence="12"/>
<evidence type="ECO:0000313" key="15">
    <source>
        <dbReference type="EMBL" id="AZA15845.1"/>
    </source>
</evidence>
<dbReference type="InterPro" id="IPR046346">
    <property type="entry name" value="Aminoacid_DH-like_N_sf"/>
</dbReference>
<comment type="caution">
    <text evidence="12">Lacks conserved residue(s) required for the propagation of feature annotation.</text>
</comment>
<dbReference type="GO" id="GO:0005829">
    <property type="term" value="C:cytosol"/>
    <property type="evidence" value="ECO:0007669"/>
    <property type="project" value="TreeGrafter"/>
</dbReference>
<dbReference type="Gene3D" id="3.40.50.720">
    <property type="entry name" value="NAD(P)-binding Rossmann-like Domain"/>
    <property type="match status" value="1"/>
</dbReference>
<evidence type="ECO:0000256" key="4">
    <source>
        <dbReference type="ARBA" id="ARBA00022605"/>
    </source>
</evidence>